<dbReference type="EMBL" id="RSED01000007">
    <property type="protein sequence ID" value="RRS04252.1"/>
    <property type="molecule type" value="Genomic_DNA"/>
</dbReference>
<dbReference type="Pfam" id="PF02566">
    <property type="entry name" value="OsmC"/>
    <property type="match status" value="1"/>
</dbReference>
<accession>A0A3R8U408</accession>
<protein>
    <submittedName>
        <fullName evidence="1">OsmC family peroxiredoxin</fullName>
    </submittedName>
</protein>
<dbReference type="PANTHER" id="PTHR39624:SF2">
    <property type="entry name" value="OSMC-LIKE PROTEIN"/>
    <property type="match status" value="1"/>
</dbReference>
<dbReference type="OrthoDB" id="9789573at2"/>
<name>A0A3R8U408_9BURK</name>
<gene>
    <name evidence="1" type="ORF">EIP75_10140</name>
</gene>
<dbReference type="SUPFAM" id="SSF82784">
    <property type="entry name" value="OsmC-like"/>
    <property type="match status" value="1"/>
</dbReference>
<dbReference type="InterPro" id="IPR003718">
    <property type="entry name" value="OsmC/Ohr_fam"/>
</dbReference>
<dbReference type="Proteomes" id="UP000269265">
    <property type="component" value="Unassembled WGS sequence"/>
</dbReference>
<proteinExistence type="predicted"/>
<keyword evidence="2" id="KW-1185">Reference proteome</keyword>
<dbReference type="InterPro" id="IPR036102">
    <property type="entry name" value="OsmC/Ohrsf"/>
</dbReference>
<evidence type="ECO:0000313" key="2">
    <source>
        <dbReference type="Proteomes" id="UP000269265"/>
    </source>
</evidence>
<organism evidence="1 2">
    <name type="scientific">Aquabacterium soli</name>
    <dbReference type="NCBI Taxonomy" id="2493092"/>
    <lineage>
        <taxon>Bacteria</taxon>
        <taxon>Pseudomonadati</taxon>
        <taxon>Pseudomonadota</taxon>
        <taxon>Betaproteobacteria</taxon>
        <taxon>Burkholderiales</taxon>
        <taxon>Aquabacterium</taxon>
    </lineage>
</organism>
<evidence type="ECO:0000313" key="1">
    <source>
        <dbReference type="EMBL" id="RRS04252.1"/>
    </source>
</evidence>
<dbReference type="Gene3D" id="3.30.300.20">
    <property type="match status" value="1"/>
</dbReference>
<dbReference type="PANTHER" id="PTHR39624">
    <property type="entry name" value="PROTEIN INVOLVED IN RIMO-MEDIATED BETA-METHYLTHIOLATION OF RIBOSOMAL PROTEIN S12 YCAO"/>
    <property type="match status" value="1"/>
</dbReference>
<comment type="caution">
    <text evidence="1">The sequence shown here is derived from an EMBL/GenBank/DDBJ whole genome shotgun (WGS) entry which is preliminary data.</text>
</comment>
<dbReference type="AlphaFoldDB" id="A0A3R8U408"/>
<dbReference type="RefSeq" id="WP_125243158.1">
    <property type="nucleotide sequence ID" value="NZ_RSED01000007.1"/>
</dbReference>
<reference evidence="1 2" key="1">
    <citation type="submission" date="2018-12" db="EMBL/GenBank/DDBJ databases">
        <title>The whole draft genome of Aquabacterium sp. SJQ9.</title>
        <authorList>
            <person name="Sun L."/>
            <person name="Gao X."/>
            <person name="Chen W."/>
            <person name="Huang K."/>
        </authorList>
    </citation>
    <scope>NUCLEOTIDE SEQUENCE [LARGE SCALE GENOMIC DNA]</scope>
    <source>
        <strain evidence="1 2">SJQ9</strain>
    </source>
</reference>
<dbReference type="InterPro" id="IPR015946">
    <property type="entry name" value="KH_dom-like_a/b"/>
</dbReference>
<sequence length="142" mass="15493">MHISVRKDPGALMRHIIHVRDHLVPTDMDVAAGGESSGPDPHDLYDSSLGACKALTVIWYARRKGLPLQDLEVTVSRDASQERQGIYRLSTTLRLGGELTDAQRQELLNVASKCPVHKLMTAVTTEISTVLDDNPPGTEVAP</sequence>